<reference evidence="2 3" key="1">
    <citation type="submission" date="2024-09" db="EMBL/GenBank/DDBJ databases">
        <title>Chromosome-scale assembly of Riccia fluitans.</title>
        <authorList>
            <person name="Paukszto L."/>
            <person name="Sawicki J."/>
            <person name="Karawczyk K."/>
            <person name="Piernik-Szablinska J."/>
            <person name="Szczecinska M."/>
            <person name="Mazdziarz M."/>
        </authorList>
    </citation>
    <scope>NUCLEOTIDE SEQUENCE [LARGE SCALE GENOMIC DNA]</scope>
    <source>
        <strain evidence="2">Rf_01</strain>
        <tissue evidence="2">Aerial parts of the thallus</tissue>
    </source>
</reference>
<evidence type="ECO:0000256" key="1">
    <source>
        <dbReference type="SAM" id="MobiDB-lite"/>
    </source>
</evidence>
<gene>
    <name evidence="2" type="ORF">R1flu_016887</name>
</gene>
<organism evidence="2 3">
    <name type="scientific">Riccia fluitans</name>
    <dbReference type="NCBI Taxonomy" id="41844"/>
    <lineage>
        <taxon>Eukaryota</taxon>
        <taxon>Viridiplantae</taxon>
        <taxon>Streptophyta</taxon>
        <taxon>Embryophyta</taxon>
        <taxon>Marchantiophyta</taxon>
        <taxon>Marchantiopsida</taxon>
        <taxon>Marchantiidae</taxon>
        <taxon>Marchantiales</taxon>
        <taxon>Ricciaceae</taxon>
        <taxon>Riccia</taxon>
    </lineage>
</organism>
<proteinExistence type="predicted"/>
<dbReference type="Proteomes" id="UP001605036">
    <property type="component" value="Unassembled WGS sequence"/>
</dbReference>
<name>A0ABD1YN50_9MARC</name>
<dbReference type="AlphaFoldDB" id="A0ABD1YN50"/>
<sequence length="80" mass="8995">MNKTVAITLNWENTERQSNRVLGESMEMRASNKSTWRVKNPGRSGDRGHDMNAHANPDAAGKKSKQELTKLAPSCEELKR</sequence>
<evidence type="ECO:0000313" key="3">
    <source>
        <dbReference type="Proteomes" id="UP001605036"/>
    </source>
</evidence>
<feature type="region of interest" description="Disordered" evidence="1">
    <location>
        <begin position="27"/>
        <end position="80"/>
    </location>
</feature>
<comment type="caution">
    <text evidence="2">The sequence shown here is derived from an EMBL/GenBank/DDBJ whole genome shotgun (WGS) entry which is preliminary data.</text>
</comment>
<protein>
    <submittedName>
        <fullName evidence="2">Uncharacterized protein</fullName>
    </submittedName>
</protein>
<accession>A0ABD1YN50</accession>
<dbReference type="EMBL" id="JBHFFA010000004">
    <property type="protein sequence ID" value="KAL2632201.1"/>
    <property type="molecule type" value="Genomic_DNA"/>
</dbReference>
<keyword evidence="3" id="KW-1185">Reference proteome</keyword>
<evidence type="ECO:0000313" key="2">
    <source>
        <dbReference type="EMBL" id="KAL2632201.1"/>
    </source>
</evidence>